<dbReference type="EMBL" id="LAZR01014557">
    <property type="protein sequence ID" value="KKM16963.1"/>
    <property type="molecule type" value="Genomic_DNA"/>
</dbReference>
<name>A0A0F9K4G6_9ZZZZ</name>
<evidence type="ECO:0000313" key="1">
    <source>
        <dbReference type="EMBL" id="KKM16963.1"/>
    </source>
</evidence>
<organism evidence="1">
    <name type="scientific">marine sediment metagenome</name>
    <dbReference type="NCBI Taxonomy" id="412755"/>
    <lineage>
        <taxon>unclassified sequences</taxon>
        <taxon>metagenomes</taxon>
        <taxon>ecological metagenomes</taxon>
    </lineage>
</organism>
<reference evidence="1" key="1">
    <citation type="journal article" date="2015" name="Nature">
        <title>Complex archaea that bridge the gap between prokaryotes and eukaryotes.</title>
        <authorList>
            <person name="Spang A."/>
            <person name="Saw J.H."/>
            <person name="Jorgensen S.L."/>
            <person name="Zaremba-Niedzwiedzka K."/>
            <person name="Martijn J."/>
            <person name="Lind A.E."/>
            <person name="van Eijk R."/>
            <person name="Schleper C."/>
            <person name="Guy L."/>
            <person name="Ettema T.J."/>
        </authorList>
    </citation>
    <scope>NUCLEOTIDE SEQUENCE</scope>
</reference>
<dbReference type="AlphaFoldDB" id="A0A0F9K4G6"/>
<accession>A0A0F9K4G6</accession>
<proteinExistence type="predicted"/>
<gene>
    <name evidence="1" type="ORF">LCGC14_1680520</name>
</gene>
<comment type="caution">
    <text evidence="1">The sequence shown here is derived from an EMBL/GenBank/DDBJ whole genome shotgun (WGS) entry which is preliminary data.</text>
</comment>
<protein>
    <submittedName>
        <fullName evidence="1">Uncharacterized protein</fullName>
    </submittedName>
</protein>
<sequence length="82" mass="9692">MINTNRNEYYFPWKIKDDVKEKLINITETISESLENNDYVNLKNYKESFLVTTPGGPRIETIKFAYEKDCTKFCIEISKISD</sequence>